<proteinExistence type="predicted"/>
<evidence type="ECO:0000313" key="2">
    <source>
        <dbReference type="Proteomes" id="UP001458880"/>
    </source>
</evidence>
<evidence type="ECO:0000313" key="1">
    <source>
        <dbReference type="EMBL" id="KAK9700782.1"/>
    </source>
</evidence>
<dbReference type="AlphaFoldDB" id="A0AAW1JC17"/>
<dbReference type="EMBL" id="JASPKY010000430">
    <property type="protein sequence ID" value="KAK9700782.1"/>
    <property type="molecule type" value="Genomic_DNA"/>
</dbReference>
<comment type="caution">
    <text evidence="1">The sequence shown here is derived from an EMBL/GenBank/DDBJ whole genome shotgun (WGS) entry which is preliminary data.</text>
</comment>
<dbReference type="Proteomes" id="UP001458880">
    <property type="component" value="Unassembled WGS sequence"/>
</dbReference>
<name>A0AAW1JC17_POPJA</name>
<sequence length="273" mass="30440">MEPKSAAVEGAMEVNRLEKEELTYELAIRGVTDKATVGEMRSCLRQFLKLEKHESNIAQLSYPYTFAADMEYLGTKDTEIEGLVESFKDDERSAQFRKTSTKRLHAFHRASRSKADTPDEHTQRSKFLVKFLELRSRLKSKARQYKRLSQTGNTPVDASVLMSPTTIGEEIEDDSESDIEGAGISNNQVKTTIGEEIEDDSESDIEGAGISNNQVKKNVKSVPVVKWNITKFSGDGRVSLSSFLETVEELCMARNVSSVQLLASASDLFTGHD</sequence>
<protein>
    <submittedName>
        <fullName evidence="1">Uncharacterized protein</fullName>
    </submittedName>
</protein>
<organism evidence="1 2">
    <name type="scientific">Popillia japonica</name>
    <name type="common">Japanese beetle</name>
    <dbReference type="NCBI Taxonomy" id="7064"/>
    <lineage>
        <taxon>Eukaryota</taxon>
        <taxon>Metazoa</taxon>
        <taxon>Ecdysozoa</taxon>
        <taxon>Arthropoda</taxon>
        <taxon>Hexapoda</taxon>
        <taxon>Insecta</taxon>
        <taxon>Pterygota</taxon>
        <taxon>Neoptera</taxon>
        <taxon>Endopterygota</taxon>
        <taxon>Coleoptera</taxon>
        <taxon>Polyphaga</taxon>
        <taxon>Scarabaeiformia</taxon>
        <taxon>Scarabaeidae</taxon>
        <taxon>Rutelinae</taxon>
        <taxon>Popillia</taxon>
    </lineage>
</organism>
<gene>
    <name evidence="1" type="ORF">QE152_g31029</name>
</gene>
<keyword evidence="2" id="KW-1185">Reference proteome</keyword>
<accession>A0AAW1JC17</accession>
<reference evidence="1 2" key="1">
    <citation type="journal article" date="2024" name="BMC Genomics">
        <title>De novo assembly and annotation of Popillia japonica's genome with initial clues to its potential as an invasive pest.</title>
        <authorList>
            <person name="Cucini C."/>
            <person name="Boschi S."/>
            <person name="Funari R."/>
            <person name="Cardaioli E."/>
            <person name="Iannotti N."/>
            <person name="Marturano G."/>
            <person name="Paoli F."/>
            <person name="Bruttini M."/>
            <person name="Carapelli A."/>
            <person name="Frati F."/>
            <person name="Nardi F."/>
        </authorList>
    </citation>
    <scope>NUCLEOTIDE SEQUENCE [LARGE SCALE GENOMIC DNA]</scope>
    <source>
        <strain evidence="1">DMR45628</strain>
    </source>
</reference>